<evidence type="ECO:0000256" key="3">
    <source>
        <dbReference type="ARBA" id="ARBA00022643"/>
    </source>
</evidence>
<dbReference type="Gene3D" id="3.20.20.70">
    <property type="entry name" value="Aldolase class I"/>
    <property type="match status" value="1"/>
</dbReference>
<feature type="domain" description="NADH:flavin oxidoreductase/NADH oxidase N-terminal" evidence="6">
    <location>
        <begin position="4"/>
        <end position="341"/>
    </location>
</feature>
<dbReference type="EMBL" id="BROH01000001">
    <property type="protein sequence ID" value="GKY87049.1"/>
    <property type="molecule type" value="Genomic_DNA"/>
</dbReference>
<dbReference type="Proteomes" id="UP001144205">
    <property type="component" value="Unassembled WGS sequence"/>
</dbReference>
<dbReference type="SUPFAM" id="SSF51395">
    <property type="entry name" value="FMN-linked oxidoreductases"/>
    <property type="match status" value="1"/>
</dbReference>
<organism evidence="7 8">
    <name type="scientific">Sinisalibacter aestuarii</name>
    <dbReference type="NCBI Taxonomy" id="2949426"/>
    <lineage>
        <taxon>Bacteria</taxon>
        <taxon>Pseudomonadati</taxon>
        <taxon>Pseudomonadota</taxon>
        <taxon>Alphaproteobacteria</taxon>
        <taxon>Rhodobacterales</taxon>
        <taxon>Roseobacteraceae</taxon>
        <taxon>Sinisalibacter</taxon>
    </lineage>
</organism>
<keyword evidence="8" id="KW-1185">Reference proteome</keyword>
<reference evidence="7" key="1">
    <citation type="journal article" date="2023" name="Int. J. Syst. Evol. Microbiol.">
        <title>Sinisalibacter aestuarii sp. nov., isolated from estuarine sediment of the Arakawa River.</title>
        <authorList>
            <person name="Arafat S.T."/>
            <person name="Hirano S."/>
            <person name="Sato A."/>
            <person name="Takeuchi K."/>
            <person name="Yasuda T."/>
            <person name="Terahara T."/>
            <person name="Hamada M."/>
            <person name="Kobayashi T."/>
        </authorList>
    </citation>
    <scope>NUCLEOTIDE SEQUENCE</scope>
    <source>
        <strain evidence="7">B-399</strain>
    </source>
</reference>
<keyword evidence="3" id="KW-0288">FMN</keyword>
<dbReference type="InterPro" id="IPR013785">
    <property type="entry name" value="Aldolase_TIM"/>
</dbReference>
<name>A0ABQ5LPX5_9RHOB</name>
<accession>A0ABQ5LPX5</accession>
<evidence type="ECO:0000259" key="6">
    <source>
        <dbReference type="Pfam" id="PF00724"/>
    </source>
</evidence>
<evidence type="ECO:0000313" key="8">
    <source>
        <dbReference type="Proteomes" id="UP001144205"/>
    </source>
</evidence>
<comment type="cofactor">
    <cofactor evidence="1">
        <name>FMN</name>
        <dbReference type="ChEBI" id="CHEBI:58210"/>
    </cofactor>
</comment>
<keyword evidence="2" id="KW-0285">Flavoprotein</keyword>
<evidence type="ECO:0000256" key="5">
    <source>
        <dbReference type="ARBA" id="ARBA00023002"/>
    </source>
</evidence>
<dbReference type="PANTHER" id="PTHR43303:SF4">
    <property type="entry name" value="NADPH DEHYDROGENASE C23G7.10C-RELATED"/>
    <property type="match status" value="1"/>
</dbReference>
<evidence type="ECO:0000256" key="4">
    <source>
        <dbReference type="ARBA" id="ARBA00022857"/>
    </source>
</evidence>
<dbReference type="PANTHER" id="PTHR43303">
    <property type="entry name" value="NADPH DEHYDROGENASE C23G7.10C-RELATED"/>
    <property type="match status" value="1"/>
</dbReference>
<evidence type="ECO:0000256" key="1">
    <source>
        <dbReference type="ARBA" id="ARBA00001917"/>
    </source>
</evidence>
<gene>
    <name evidence="7" type="ORF">STA1M1_09180</name>
</gene>
<dbReference type="Pfam" id="PF00724">
    <property type="entry name" value="Oxidored_FMN"/>
    <property type="match status" value="1"/>
</dbReference>
<dbReference type="InterPro" id="IPR001155">
    <property type="entry name" value="OxRdtase_FMN_N"/>
</dbReference>
<dbReference type="RefSeq" id="WP_281840983.1">
    <property type="nucleotide sequence ID" value="NZ_BROH01000001.1"/>
</dbReference>
<comment type="caution">
    <text evidence="7">The sequence shown here is derived from an EMBL/GenBank/DDBJ whole genome shotgun (WGS) entry which is preliminary data.</text>
</comment>
<keyword evidence="5" id="KW-0560">Oxidoreductase</keyword>
<proteinExistence type="predicted"/>
<dbReference type="CDD" id="cd02932">
    <property type="entry name" value="OYE_YqiM_FMN"/>
    <property type="match status" value="1"/>
</dbReference>
<protein>
    <submittedName>
        <fullName evidence="7">NADH-dependent flavin oxidoreductase</fullName>
    </submittedName>
</protein>
<keyword evidence="4" id="KW-0521">NADP</keyword>
<evidence type="ECO:0000313" key="7">
    <source>
        <dbReference type="EMBL" id="GKY87049.1"/>
    </source>
</evidence>
<evidence type="ECO:0000256" key="2">
    <source>
        <dbReference type="ARBA" id="ARBA00022630"/>
    </source>
</evidence>
<dbReference type="InterPro" id="IPR044152">
    <property type="entry name" value="YqjM-like"/>
</dbReference>
<sequence length="372" mass="40756">MSRLFSNFRLAQMEFPNRIVVAPMCQHMAEHGIATDWHLIHWGSLALSGAGLVMIEATGVEMEGRISPNCLSLDSDASEKAMGRMLEVARRYGDSRFGLQLSHAGRKGSTVTGSSGRQALTAAEGAWPTVGPSAIAVAEGWPVPKAADREDLKRIREAFASAARRALAIDMDVIELHAAHGYLLHQFLSPVSNQRSDAYGGSPEARMRYPLEIFDAVREVWPSERPLGVRITGRDWYPGGLEPEDAVQFATALQERGCDFVDVTTGAIRLDARPPQIHPGYQAEYARKVKAETGIPTFAVGMINTAELAEELLAAGDADFICLARGFLDDPRWPWHAAEALGDTIAYPPAYDRCHPRLWPATETAIRNRKLA</sequence>